<gene>
    <name evidence="1" type="ORF">ACFORO_05360</name>
</gene>
<reference evidence="2" key="1">
    <citation type="journal article" date="2019" name="Int. J. Syst. Evol. Microbiol.">
        <title>The Global Catalogue of Microorganisms (GCM) 10K type strain sequencing project: providing services to taxonomists for standard genome sequencing and annotation.</title>
        <authorList>
            <consortium name="The Broad Institute Genomics Platform"/>
            <consortium name="The Broad Institute Genome Sequencing Center for Infectious Disease"/>
            <person name="Wu L."/>
            <person name="Ma J."/>
        </authorList>
    </citation>
    <scope>NUCLEOTIDE SEQUENCE [LARGE SCALE GENOMIC DNA]</scope>
    <source>
        <strain evidence="2">CGMCC 4.7682</strain>
    </source>
</reference>
<organism evidence="1 2">
    <name type="scientific">Amycolatopsis halotolerans</name>
    <dbReference type="NCBI Taxonomy" id="330083"/>
    <lineage>
        <taxon>Bacteria</taxon>
        <taxon>Bacillati</taxon>
        <taxon>Actinomycetota</taxon>
        <taxon>Actinomycetes</taxon>
        <taxon>Pseudonocardiales</taxon>
        <taxon>Pseudonocardiaceae</taxon>
        <taxon>Amycolatopsis</taxon>
    </lineage>
</organism>
<sequence>MEIAFVLAERYNVNMRTALRLARGWSQREAAERWNRRWPAEPKTDKAFSYWELWPAPTGHAPPLDILCRLAELYECRVADLLADVADYRPADSVHQDRQQLAVIENPATSVQDIVARLGATDIHELAKMATTWAQAGGSGVSRRSLLLKISAALSLASLTPVLTEEPADAATSSAGTESGDFSGIWRSRYVYPSSGRGKSFTGEHYVVLRQQERRLIGQSLPHSIGSRLRLELALDRAVATGTWCERTSPTGYYQGAIYHGTLQLVIDPAGRRMSGRWLGFGRDFKINSGEWDLTWCEQGTSKQAQRAYYEKA</sequence>
<dbReference type="InterPro" id="IPR010982">
    <property type="entry name" value="Lambda_DNA-bd_dom_sf"/>
</dbReference>
<dbReference type="EMBL" id="JBHRWI010000005">
    <property type="protein sequence ID" value="MFC3509580.1"/>
    <property type="molecule type" value="Genomic_DNA"/>
</dbReference>
<proteinExistence type="predicted"/>
<dbReference type="Gene3D" id="1.10.260.40">
    <property type="entry name" value="lambda repressor-like DNA-binding domains"/>
    <property type="match status" value="1"/>
</dbReference>
<name>A0ABV7Q8H4_9PSEU</name>
<evidence type="ECO:0000313" key="1">
    <source>
        <dbReference type="EMBL" id="MFC3509580.1"/>
    </source>
</evidence>
<keyword evidence="2" id="KW-1185">Reference proteome</keyword>
<dbReference type="Proteomes" id="UP001595764">
    <property type="component" value="Unassembled WGS sequence"/>
</dbReference>
<evidence type="ECO:0000313" key="2">
    <source>
        <dbReference type="Proteomes" id="UP001595764"/>
    </source>
</evidence>
<accession>A0ABV7Q8H4</accession>
<comment type="caution">
    <text evidence="1">The sequence shown here is derived from an EMBL/GenBank/DDBJ whole genome shotgun (WGS) entry which is preliminary data.</text>
</comment>
<protein>
    <submittedName>
        <fullName evidence="1">Helix-turn-helix domain-containing protein</fullName>
    </submittedName>
</protein>
<dbReference type="RefSeq" id="WP_377872002.1">
    <property type="nucleotide sequence ID" value="NZ_JBHMAY010000035.1"/>
</dbReference>